<evidence type="ECO:0000313" key="1">
    <source>
        <dbReference type="EMBL" id="CEG33666.1"/>
    </source>
</evidence>
<accession>A0AAN2PJY5</accession>
<name>A0AAN2PJY5_9BACI</name>
<evidence type="ECO:0000313" key="2">
    <source>
        <dbReference type="Proteomes" id="UP000182110"/>
    </source>
</evidence>
<sequence length="38" mass="4395">MRGMGKLSKEEMGACYKGADSIYFPKEKSKEVYYENIL</sequence>
<comment type="caution">
    <text evidence="1">The sequence shown here is derived from an EMBL/GenBank/DDBJ whole genome shotgun (WGS) entry which is preliminary data.</text>
</comment>
<reference evidence="1 2" key="1">
    <citation type="journal article" date="2014" name="Genome Announc.">
        <title>Genome Sequence of Bacillus simplex Strain P558, Isolated from a Human Fecal Sample.</title>
        <authorList>
            <person name="Croce O."/>
            <person name="Hugon P."/>
            <person name="Lagier J.C."/>
            <person name="Bibi F."/>
            <person name="Robert C."/>
            <person name="Azhar E.I."/>
            <person name="Raoult D."/>
            <person name="Fournier P.E."/>
        </authorList>
    </citation>
    <scope>NUCLEOTIDE SEQUENCE [LARGE SCALE GENOMIC DNA]</scope>
    <source>
        <strain evidence="1 2">P558</strain>
    </source>
</reference>
<dbReference type="Proteomes" id="UP000182110">
    <property type="component" value="Unassembled WGS sequence"/>
</dbReference>
<organism evidence="1 2">
    <name type="scientific">Peribacillus simplex</name>
    <dbReference type="NCBI Taxonomy" id="1478"/>
    <lineage>
        <taxon>Bacteria</taxon>
        <taxon>Bacillati</taxon>
        <taxon>Bacillota</taxon>
        <taxon>Bacilli</taxon>
        <taxon>Bacillales</taxon>
        <taxon>Bacillaceae</taxon>
        <taxon>Peribacillus</taxon>
    </lineage>
</organism>
<protein>
    <submittedName>
        <fullName evidence="1">Uncharacterized protein</fullName>
    </submittedName>
</protein>
<dbReference type="AlphaFoldDB" id="A0AAN2PJY5"/>
<proteinExistence type="predicted"/>
<dbReference type="EMBL" id="CCXW01000001">
    <property type="protein sequence ID" value="CEG33666.1"/>
    <property type="molecule type" value="Genomic_DNA"/>
</dbReference>
<gene>
    <name evidence="1" type="ORF">BN1180_03845</name>
</gene>
<keyword evidence="2" id="KW-1185">Reference proteome</keyword>